<accession>A0AAV2S358</accession>
<evidence type="ECO:0000313" key="3">
    <source>
        <dbReference type="Proteomes" id="UP001497623"/>
    </source>
</evidence>
<protein>
    <submittedName>
        <fullName evidence="2">Uncharacterized protein</fullName>
    </submittedName>
</protein>
<sequence length="412" mass="47994">MTETDCDMSSVYRKIFDVDNEEDIQALYKELLEMPSQYYFELVSALVKQIFYVQDWDTILNTKSDIMEPHKYIQDPYLRLGLMCFKLLFTCHYNDLQIHNNALIGHFIIAINQIDVDKYIACIGGNFFSSHILVNTLRMMQKGCAYTSRPFNFARKWLKKKKSDLEIELYADWIYLLAQLILINIKCMCFMKVSDIVLVCDDMLKFFHVYSEIREYVIHKYLYCDNPPMIEKSVRSAMAIITNCIYQFQAKLLSSNTELPNVISKIEKLRDEMAFVFSPRKPGASLIRFLTEREHGSFNTSYSKKLYNFTIDIRQINISGRTCDGTDGNPMKPFQYLIMDLGRQTRKIKSEYNICLFPNFECDYDSIEDYWGLYSSSESLASSGDEDSNSGTNEDMGRSSSFSDNSNTSNQF</sequence>
<gene>
    <name evidence="2" type="ORF">MNOR_LOCUS31243</name>
</gene>
<organism evidence="2 3">
    <name type="scientific">Meganyctiphanes norvegica</name>
    <name type="common">Northern krill</name>
    <name type="synonym">Thysanopoda norvegica</name>
    <dbReference type="NCBI Taxonomy" id="48144"/>
    <lineage>
        <taxon>Eukaryota</taxon>
        <taxon>Metazoa</taxon>
        <taxon>Ecdysozoa</taxon>
        <taxon>Arthropoda</taxon>
        <taxon>Crustacea</taxon>
        <taxon>Multicrustacea</taxon>
        <taxon>Malacostraca</taxon>
        <taxon>Eumalacostraca</taxon>
        <taxon>Eucarida</taxon>
        <taxon>Euphausiacea</taxon>
        <taxon>Euphausiidae</taxon>
        <taxon>Meganyctiphanes</taxon>
    </lineage>
</organism>
<comment type="caution">
    <text evidence="2">The sequence shown here is derived from an EMBL/GenBank/DDBJ whole genome shotgun (WGS) entry which is preliminary data.</text>
</comment>
<evidence type="ECO:0000313" key="2">
    <source>
        <dbReference type="EMBL" id="CAL4153864.1"/>
    </source>
</evidence>
<dbReference type="Proteomes" id="UP001497623">
    <property type="component" value="Unassembled WGS sequence"/>
</dbReference>
<dbReference type="AlphaFoldDB" id="A0AAV2S358"/>
<name>A0AAV2S358_MEGNR</name>
<proteinExistence type="predicted"/>
<keyword evidence="3" id="KW-1185">Reference proteome</keyword>
<reference evidence="2 3" key="1">
    <citation type="submission" date="2024-05" db="EMBL/GenBank/DDBJ databases">
        <authorList>
            <person name="Wallberg A."/>
        </authorList>
    </citation>
    <scope>NUCLEOTIDE SEQUENCE [LARGE SCALE GENOMIC DNA]</scope>
</reference>
<dbReference type="EMBL" id="CAXKWB010039887">
    <property type="protein sequence ID" value="CAL4153864.1"/>
    <property type="molecule type" value="Genomic_DNA"/>
</dbReference>
<evidence type="ECO:0000256" key="1">
    <source>
        <dbReference type="SAM" id="MobiDB-lite"/>
    </source>
</evidence>
<feature type="compositionally biased region" description="Low complexity" evidence="1">
    <location>
        <begin position="399"/>
        <end position="412"/>
    </location>
</feature>
<feature type="region of interest" description="Disordered" evidence="1">
    <location>
        <begin position="378"/>
        <end position="412"/>
    </location>
</feature>